<feature type="transmembrane region" description="Helical" evidence="8">
    <location>
        <begin position="214"/>
        <end position="233"/>
    </location>
</feature>
<dbReference type="PANTHER" id="PTHR39188:SF3">
    <property type="entry name" value="STAGE IV SPORULATION PROTEIN FB"/>
    <property type="match status" value="1"/>
</dbReference>
<comment type="caution">
    <text evidence="10">The sequence shown here is derived from an EMBL/GenBank/DDBJ whole genome shotgun (WGS) entry which is preliminary data.</text>
</comment>
<name>A0A372ILW5_9BACT</name>
<reference evidence="10 11" key="1">
    <citation type="submission" date="2018-08" db="EMBL/GenBank/DDBJ databases">
        <title>Acidipila sp. 4G-K13, an acidobacterium isolated from forest soil.</title>
        <authorList>
            <person name="Gao Z.-H."/>
            <person name="Qiu L.-H."/>
        </authorList>
    </citation>
    <scope>NUCLEOTIDE SEQUENCE [LARGE SCALE GENOMIC DNA]</scope>
    <source>
        <strain evidence="10 11">4G-K13</strain>
    </source>
</reference>
<keyword evidence="8" id="KW-0812">Transmembrane</keyword>
<comment type="similarity">
    <text evidence="2">Belongs to the peptidase M50B family.</text>
</comment>
<comment type="cofactor">
    <cofactor evidence="1">
        <name>Zn(2+)</name>
        <dbReference type="ChEBI" id="CHEBI:29105"/>
    </cofactor>
</comment>
<keyword evidence="8" id="KW-0472">Membrane</keyword>
<dbReference type="EMBL" id="QVQT01000005">
    <property type="protein sequence ID" value="RFU15927.1"/>
    <property type="molecule type" value="Genomic_DNA"/>
</dbReference>
<feature type="domain" description="CBS" evidence="9">
    <location>
        <begin position="255"/>
        <end position="312"/>
    </location>
</feature>
<dbReference type="Gene3D" id="3.10.580.10">
    <property type="entry name" value="CBS-domain"/>
    <property type="match status" value="1"/>
</dbReference>
<dbReference type="GO" id="GO:0006508">
    <property type="term" value="P:proteolysis"/>
    <property type="evidence" value="ECO:0007669"/>
    <property type="project" value="UniProtKB-KW"/>
</dbReference>
<keyword evidence="7" id="KW-0129">CBS domain</keyword>
<evidence type="ECO:0000256" key="4">
    <source>
        <dbReference type="ARBA" id="ARBA00022801"/>
    </source>
</evidence>
<gene>
    <name evidence="10" type="ORF">D0Y96_16040</name>
</gene>
<feature type="transmembrane region" description="Helical" evidence="8">
    <location>
        <begin position="72"/>
        <end position="89"/>
    </location>
</feature>
<keyword evidence="3" id="KW-0645">Protease</keyword>
<feature type="transmembrane region" description="Helical" evidence="8">
    <location>
        <begin position="101"/>
        <end position="126"/>
    </location>
</feature>
<keyword evidence="6" id="KW-0482">Metalloprotease</keyword>
<dbReference type="PROSITE" id="PS51371">
    <property type="entry name" value="CBS"/>
    <property type="match status" value="1"/>
</dbReference>
<feature type="transmembrane region" description="Helical" evidence="8">
    <location>
        <begin position="12"/>
        <end position="32"/>
    </location>
</feature>
<dbReference type="InterPro" id="IPR000644">
    <property type="entry name" value="CBS_dom"/>
</dbReference>
<evidence type="ECO:0000256" key="3">
    <source>
        <dbReference type="ARBA" id="ARBA00022670"/>
    </source>
</evidence>
<dbReference type="OrthoDB" id="9800627at2"/>
<dbReference type="AlphaFoldDB" id="A0A372ILW5"/>
<keyword evidence="8" id="KW-1133">Transmembrane helix</keyword>
<evidence type="ECO:0000256" key="8">
    <source>
        <dbReference type="SAM" id="Phobius"/>
    </source>
</evidence>
<evidence type="ECO:0000259" key="9">
    <source>
        <dbReference type="PROSITE" id="PS51371"/>
    </source>
</evidence>
<keyword evidence="11" id="KW-1185">Reference proteome</keyword>
<dbReference type="Pfam" id="PF00571">
    <property type="entry name" value="CBS"/>
    <property type="match status" value="2"/>
</dbReference>
<feature type="transmembrane region" description="Helical" evidence="8">
    <location>
        <begin position="146"/>
        <end position="166"/>
    </location>
</feature>
<evidence type="ECO:0000313" key="10">
    <source>
        <dbReference type="EMBL" id="RFU15927.1"/>
    </source>
</evidence>
<evidence type="ECO:0000256" key="6">
    <source>
        <dbReference type="ARBA" id="ARBA00023049"/>
    </source>
</evidence>
<evidence type="ECO:0000256" key="7">
    <source>
        <dbReference type="PROSITE-ProRule" id="PRU00703"/>
    </source>
</evidence>
<dbReference type="GO" id="GO:0008237">
    <property type="term" value="F:metallopeptidase activity"/>
    <property type="evidence" value="ECO:0007669"/>
    <property type="project" value="UniProtKB-KW"/>
</dbReference>
<dbReference type="Proteomes" id="UP000264702">
    <property type="component" value="Unassembled WGS sequence"/>
</dbReference>
<dbReference type="PANTHER" id="PTHR39188">
    <property type="entry name" value="MEMBRANE-ASSOCIATED ZINC METALLOPROTEASE M50B"/>
    <property type="match status" value="1"/>
</dbReference>
<feature type="transmembrane region" description="Helical" evidence="8">
    <location>
        <begin position="187"/>
        <end position="208"/>
    </location>
</feature>
<dbReference type="InterPro" id="IPR046342">
    <property type="entry name" value="CBS_dom_sf"/>
</dbReference>
<evidence type="ECO:0000256" key="1">
    <source>
        <dbReference type="ARBA" id="ARBA00001947"/>
    </source>
</evidence>
<proteinExistence type="inferred from homology"/>
<keyword evidence="5" id="KW-0862">Zinc</keyword>
<keyword evidence="4" id="KW-0378">Hydrolase</keyword>
<sequence length="378" mass="40748">MRAWSFPLGRWFGVHLRIHSFFLLLLVFCVLSSNLASLSAWRGVMLWVVLLMVVMVREIARLIVAAWHGLEIRSILLLPIGGLFSWASPDSAERSATGSPLIALAVTGPLASLLFAGLVAGLITGATSQVPLLARPLVTPMHLMRSTVWLSLAISLVHFLPAYPLDAGRLLHAYFTRTRDAAQATRAASGIGQMIGLAAVVAGLGLLALPNSHFSADLTPGLILGGFFIFIGAQLEDQGVLFQSVVETVRMKDVMLTDFDTLSPSDTLTDALYRVIHSLQEDFPVVRGPNLVGVVSKQSIVQALRSEGNGYIQGIMARGFQVAGPDDSLGLMIRRIGAGRMSLVPVAEEGRIVGIVTWQNLSSAMGLLAEHRRLQRES</sequence>
<evidence type="ECO:0000256" key="2">
    <source>
        <dbReference type="ARBA" id="ARBA00007931"/>
    </source>
</evidence>
<accession>A0A372ILW5</accession>
<protein>
    <submittedName>
        <fullName evidence="10">CBS domain-containing protein</fullName>
    </submittedName>
</protein>
<organism evidence="10 11">
    <name type="scientific">Paracidobacterium acidisoli</name>
    <dbReference type="NCBI Taxonomy" id="2303751"/>
    <lineage>
        <taxon>Bacteria</taxon>
        <taxon>Pseudomonadati</taxon>
        <taxon>Acidobacteriota</taxon>
        <taxon>Terriglobia</taxon>
        <taxon>Terriglobales</taxon>
        <taxon>Acidobacteriaceae</taxon>
        <taxon>Paracidobacterium</taxon>
    </lineage>
</organism>
<evidence type="ECO:0000256" key="5">
    <source>
        <dbReference type="ARBA" id="ARBA00022833"/>
    </source>
</evidence>
<evidence type="ECO:0000313" key="11">
    <source>
        <dbReference type="Proteomes" id="UP000264702"/>
    </source>
</evidence>
<feature type="transmembrane region" description="Helical" evidence="8">
    <location>
        <begin position="44"/>
        <end position="66"/>
    </location>
</feature>
<dbReference type="SUPFAM" id="SSF54631">
    <property type="entry name" value="CBS-domain pair"/>
    <property type="match status" value="1"/>
</dbReference>